<organism evidence="2 3">
    <name type="scientific">Laribacter hongkongensis (strain HLHK9)</name>
    <dbReference type="NCBI Taxonomy" id="557598"/>
    <lineage>
        <taxon>Bacteria</taxon>
        <taxon>Pseudomonadati</taxon>
        <taxon>Pseudomonadota</taxon>
        <taxon>Betaproteobacteria</taxon>
        <taxon>Neisseriales</taxon>
        <taxon>Aquaspirillaceae</taxon>
        <taxon>Laribacter</taxon>
    </lineage>
</organism>
<dbReference type="RefSeq" id="WP_012698238.1">
    <property type="nucleotide sequence ID" value="NC_012559.1"/>
</dbReference>
<sequence>MMAAPLRIMFLGNRRIAWEALKLLLSDRYRSRFDIRALVSDASIWNAYQLREPLNSTCFISSDRRQSEKIHETIRKERIDVLISIQYNWIIPGNILDLVNRRAFNLHNARLPDYKGYHSITHAIANQDTSYDTTIHWMADAVDSGDIAYIEKTPIRSDDTAQSLYLRTVDAAMLAVEHLLDDLSSGAALPKRPMSEGAGAFYAQSSVASLADVTGLVNADQLAKIARATYFPPNNTAHFFHAGRKYIIVPASGFEKMAFVGKLVNEPQF</sequence>
<evidence type="ECO:0000313" key="3">
    <source>
        <dbReference type="Proteomes" id="UP000002010"/>
    </source>
</evidence>
<dbReference type="AlphaFoldDB" id="C1DDE3"/>
<dbReference type="SUPFAM" id="SSF53328">
    <property type="entry name" value="Formyltransferase"/>
    <property type="match status" value="1"/>
</dbReference>
<dbReference type="InterPro" id="IPR036477">
    <property type="entry name" value="Formyl_transf_N_sf"/>
</dbReference>
<dbReference type="EMBL" id="CP001154">
    <property type="protein sequence ID" value="ACO75775.1"/>
    <property type="molecule type" value="Genomic_DNA"/>
</dbReference>
<evidence type="ECO:0000313" key="2">
    <source>
        <dbReference type="EMBL" id="ACO75775.1"/>
    </source>
</evidence>
<protein>
    <submittedName>
        <fullName evidence="2">WbcV protein</fullName>
    </submittedName>
</protein>
<dbReference type="CDD" id="cd08820">
    <property type="entry name" value="FMT_core_like_6"/>
    <property type="match status" value="1"/>
</dbReference>
<keyword evidence="3" id="KW-1185">Reference proteome</keyword>
<dbReference type="GO" id="GO:0004479">
    <property type="term" value="F:methionyl-tRNA formyltransferase activity"/>
    <property type="evidence" value="ECO:0007669"/>
    <property type="project" value="TreeGrafter"/>
</dbReference>
<gene>
    <name evidence="2" type="ordered locus">LHK_02795</name>
</gene>
<dbReference type="Gene3D" id="3.40.50.12230">
    <property type="match status" value="1"/>
</dbReference>
<dbReference type="GO" id="GO:0005829">
    <property type="term" value="C:cytosol"/>
    <property type="evidence" value="ECO:0007669"/>
    <property type="project" value="TreeGrafter"/>
</dbReference>
<dbReference type="Proteomes" id="UP000002010">
    <property type="component" value="Chromosome"/>
</dbReference>
<dbReference type="PANTHER" id="PTHR11138:SF5">
    <property type="entry name" value="METHIONYL-TRNA FORMYLTRANSFERASE, MITOCHONDRIAL"/>
    <property type="match status" value="1"/>
</dbReference>
<name>C1DDE3_LARHH</name>
<accession>C1DDE3</accession>
<reference evidence="2 3" key="1">
    <citation type="journal article" date="2009" name="PLoS Genet.">
        <title>The complete genome and proteome of Laribacter hongkongensis reveal potential mechanisms for adaptations to different temperatures and habitats.</title>
        <authorList>
            <person name="Woo P.C."/>
            <person name="Lau S.K."/>
            <person name="Tse H."/>
            <person name="Teng J.L."/>
            <person name="Curreem S.O."/>
            <person name="Tsang A.K."/>
            <person name="Fan R.Y."/>
            <person name="Wong G.K."/>
            <person name="Huang Y."/>
            <person name="Loman N.J."/>
            <person name="Snyder L.A."/>
            <person name="Cai J.J."/>
            <person name="Huang J.D."/>
            <person name="Mak W."/>
            <person name="Pallen M.J."/>
            <person name="Lok S."/>
            <person name="Yuen K.Y."/>
        </authorList>
    </citation>
    <scope>NUCLEOTIDE SEQUENCE [LARGE SCALE GENOMIC DNA]</scope>
    <source>
        <strain evidence="2 3">HLHK9</strain>
    </source>
</reference>
<dbReference type="Pfam" id="PF00551">
    <property type="entry name" value="Formyl_trans_N"/>
    <property type="match status" value="1"/>
</dbReference>
<dbReference type="STRING" id="557598.LHK_02795"/>
<evidence type="ECO:0000259" key="1">
    <source>
        <dbReference type="Pfam" id="PF00551"/>
    </source>
</evidence>
<dbReference type="PANTHER" id="PTHR11138">
    <property type="entry name" value="METHIONYL-TRNA FORMYLTRANSFERASE"/>
    <property type="match status" value="1"/>
</dbReference>
<dbReference type="InterPro" id="IPR002376">
    <property type="entry name" value="Formyl_transf_N"/>
</dbReference>
<dbReference type="eggNOG" id="COG0223">
    <property type="taxonomic scope" value="Bacteria"/>
</dbReference>
<dbReference type="HOGENOM" id="CLU_1033621_0_0_4"/>
<proteinExistence type="predicted"/>
<dbReference type="KEGG" id="lhk:LHK_02795"/>
<feature type="domain" description="Formyl transferase N-terminal" evidence="1">
    <location>
        <begin position="61"/>
        <end position="172"/>
    </location>
</feature>